<sequence length="291" mass="32734">MSVRLALLDHVTTRLVSSEKGTVTPMTYIRSAAFAQTGYVVLDTYEQARDPKEWLELEYVDWKSSGDTRFAPLASAFGEMECNGFWNHTPPRTDKDGVWVQENVEKAPILKARAEEPGTNIGRCRVIELQPNDYASAIYNLHQDDNNRLNPDGTGWIVRSFFNLSDDKDSVLILREDRFDPTTEVRIPLPAGSQLIVDTQRFWHAVWHVGPEPRYCLITSYTSGPELDAYIEKYHGKPQDANPPLPQQVIDDAQTSMQRRLAERAATLASQGKRAAGAVAFDDDSESDSDD</sequence>
<evidence type="ECO:0000313" key="3">
    <source>
        <dbReference type="Proteomes" id="UP000598775"/>
    </source>
</evidence>
<evidence type="ECO:0000313" key="2">
    <source>
        <dbReference type="EMBL" id="GGF28536.1"/>
    </source>
</evidence>
<reference evidence="2 3" key="1">
    <citation type="journal article" date="2014" name="Int. J. Syst. Evol. Microbiol.">
        <title>Complete genome sequence of Corynebacterium casei LMG S-19264T (=DSM 44701T), isolated from a smear-ripened cheese.</title>
        <authorList>
            <consortium name="US DOE Joint Genome Institute (JGI-PGF)"/>
            <person name="Walter F."/>
            <person name="Albersmeier A."/>
            <person name="Kalinowski J."/>
            <person name="Ruckert C."/>
        </authorList>
    </citation>
    <scope>NUCLEOTIDE SEQUENCE [LARGE SCALE GENOMIC DNA]</scope>
    <source>
        <strain evidence="2 3">CGMCC 1.12976</strain>
    </source>
</reference>
<dbReference type="EMBL" id="BMGP01000004">
    <property type="protein sequence ID" value="GGF28536.1"/>
    <property type="molecule type" value="Genomic_DNA"/>
</dbReference>
<feature type="compositionally biased region" description="Acidic residues" evidence="1">
    <location>
        <begin position="281"/>
        <end position="291"/>
    </location>
</feature>
<proteinExistence type="predicted"/>
<keyword evidence="3" id="KW-1185">Reference proteome</keyword>
<comment type="caution">
    <text evidence="2">The sequence shown here is derived from an EMBL/GenBank/DDBJ whole genome shotgun (WGS) entry which is preliminary data.</text>
</comment>
<dbReference type="Proteomes" id="UP000598775">
    <property type="component" value="Unassembled WGS sequence"/>
</dbReference>
<feature type="region of interest" description="Disordered" evidence="1">
    <location>
        <begin position="262"/>
        <end position="291"/>
    </location>
</feature>
<accession>A0A917EZV9</accession>
<gene>
    <name evidence="2" type="ORF">GCM10011399_22120</name>
</gene>
<organism evidence="2 3">
    <name type="scientific">Subtercola lobariae</name>
    <dbReference type="NCBI Taxonomy" id="1588641"/>
    <lineage>
        <taxon>Bacteria</taxon>
        <taxon>Bacillati</taxon>
        <taxon>Actinomycetota</taxon>
        <taxon>Actinomycetes</taxon>
        <taxon>Micrococcales</taxon>
        <taxon>Microbacteriaceae</taxon>
        <taxon>Subtercola</taxon>
    </lineage>
</organism>
<dbReference type="AlphaFoldDB" id="A0A917EZV9"/>
<protein>
    <submittedName>
        <fullName evidence="2">Uncharacterized protein</fullName>
    </submittedName>
</protein>
<name>A0A917EZV9_9MICO</name>
<evidence type="ECO:0000256" key="1">
    <source>
        <dbReference type="SAM" id="MobiDB-lite"/>
    </source>
</evidence>